<keyword evidence="6" id="KW-1185">Reference proteome</keyword>
<dbReference type="PANTHER" id="PTHR33204">
    <property type="entry name" value="TRANSCRIPTIONAL REGULATOR, MARR FAMILY"/>
    <property type="match status" value="1"/>
</dbReference>
<dbReference type="InterPro" id="IPR002577">
    <property type="entry name" value="HTH_HxlR"/>
</dbReference>
<sequence>MSDPEVTEVFEKCLGCRYMVALLRHIEDGVNRPGQLQRAVDGMTAKVLSERLKRLVEYGIVERASYPEIPPRVEYDLSSFGRRLLEIIDEVDELQRQARMTKNG</sequence>
<proteinExistence type="predicted"/>
<dbReference type="Proteomes" id="UP000321353">
    <property type="component" value="Chromosome"/>
</dbReference>
<keyword evidence="2" id="KW-0238">DNA-binding</keyword>
<dbReference type="GO" id="GO:0003677">
    <property type="term" value="F:DNA binding"/>
    <property type="evidence" value="ECO:0007669"/>
    <property type="project" value="UniProtKB-KW"/>
</dbReference>
<reference evidence="5 6" key="1">
    <citation type="submission" date="2019-02" db="EMBL/GenBank/DDBJ databases">
        <title>Planctomycetal bacteria perform biofilm scaping via a novel small molecule.</title>
        <authorList>
            <person name="Jeske O."/>
            <person name="Boedeker C."/>
            <person name="Wiegand S."/>
            <person name="Breitling P."/>
            <person name="Kallscheuer N."/>
            <person name="Jogler M."/>
            <person name="Rohde M."/>
            <person name="Petersen J."/>
            <person name="Medema M.H."/>
            <person name="Surup F."/>
            <person name="Jogler C."/>
        </authorList>
    </citation>
    <scope>NUCLEOTIDE SEQUENCE [LARGE SCALE GENOMIC DNA]</scope>
    <source>
        <strain evidence="5 6">Mal15</strain>
    </source>
</reference>
<dbReference type="RefSeq" id="WP_147866250.1">
    <property type="nucleotide sequence ID" value="NZ_CP036264.1"/>
</dbReference>
<dbReference type="SUPFAM" id="SSF46785">
    <property type="entry name" value="Winged helix' DNA-binding domain"/>
    <property type="match status" value="1"/>
</dbReference>
<dbReference type="PANTHER" id="PTHR33204:SF37">
    <property type="entry name" value="HTH-TYPE TRANSCRIPTIONAL REGULATOR YODB"/>
    <property type="match status" value="1"/>
</dbReference>
<keyword evidence="1" id="KW-0805">Transcription regulation</keyword>
<name>A0A5B9MA81_9BACT</name>
<dbReference type="EMBL" id="CP036264">
    <property type="protein sequence ID" value="QEF96435.1"/>
    <property type="molecule type" value="Genomic_DNA"/>
</dbReference>
<dbReference type="InterPro" id="IPR036388">
    <property type="entry name" value="WH-like_DNA-bd_sf"/>
</dbReference>
<dbReference type="AlphaFoldDB" id="A0A5B9MA81"/>
<dbReference type="InterPro" id="IPR036390">
    <property type="entry name" value="WH_DNA-bd_sf"/>
</dbReference>
<protein>
    <submittedName>
        <fullName evidence="5">Putative HTH-type transcriptional regulator YtcD</fullName>
    </submittedName>
</protein>
<evidence type="ECO:0000256" key="2">
    <source>
        <dbReference type="ARBA" id="ARBA00023125"/>
    </source>
</evidence>
<organism evidence="5 6">
    <name type="scientific">Stieleria maiorica</name>
    <dbReference type="NCBI Taxonomy" id="2795974"/>
    <lineage>
        <taxon>Bacteria</taxon>
        <taxon>Pseudomonadati</taxon>
        <taxon>Planctomycetota</taxon>
        <taxon>Planctomycetia</taxon>
        <taxon>Pirellulales</taxon>
        <taxon>Pirellulaceae</taxon>
        <taxon>Stieleria</taxon>
    </lineage>
</organism>
<gene>
    <name evidence="5" type="primary">ytcD</name>
    <name evidence="5" type="ORF">Mal15_04630</name>
</gene>
<dbReference type="KEGG" id="smam:Mal15_04630"/>
<evidence type="ECO:0000256" key="3">
    <source>
        <dbReference type="ARBA" id="ARBA00023163"/>
    </source>
</evidence>
<evidence type="ECO:0000256" key="1">
    <source>
        <dbReference type="ARBA" id="ARBA00023015"/>
    </source>
</evidence>
<feature type="domain" description="HTH hxlR-type" evidence="4">
    <location>
        <begin position="3"/>
        <end position="103"/>
    </location>
</feature>
<evidence type="ECO:0000313" key="6">
    <source>
        <dbReference type="Proteomes" id="UP000321353"/>
    </source>
</evidence>
<evidence type="ECO:0000313" key="5">
    <source>
        <dbReference type="EMBL" id="QEF96435.1"/>
    </source>
</evidence>
<dbReference type="Pfam" id="PF01638">
    <property type="entry name" value="HxlR"/>
    <property type="match status" value="1"/>
</dbReference>
<dbReference type="PROSITE" id="PS51118">
    <property type="entry name" value="HTH_HXLR"/>
    <property type="match status" value="1"/>
</dbReference>
<evidence type="ECO:0000259" key="4">
    <source>
        <dbReference type="PROSITE" id="PS51118"/>
    </source>
</evidence>
<dbReference type="Gene3D" id="1.10.10.10">
    <property type="entry name" value="Winged helix-like DNA-binding domain superfamily/Winged helix DNA-binding domain"/>
    <property type="match status" value="1"/>
</dbReference>
<accession>A0A5B9MA81</accession>
<keyword evidence="3" id="KW-0804">Transcription</keyword>